<protein>
    <submittedName>
        <fullName evidence="2">Uncharacterized protein</fullName>
    </submittedName>
</protein>
<accession>A0AAV1AVK1</accession>
<dbReference type="AlphaFoldDB" id="A0AAV1AVK1"/>
<organism evidence="2 3">
    <name type="scientific">Vicia faba</name>
    <name type="common">Broad bean</name>
    <name type="synonym">Faba vulgaris</name>
    <dbReference type="NCBI Taxonomy" id="3906"/>
    <lineage>
        <taxon>Eukaryota</taxon>
        <taxon>Viridiplantae</taxon>
        <taxon>Streptophyta</taxon>
        <taxon>Embryophyta</taxon>
        <taxon>Tracheophyta</taxon>
        <taxon>Spermatophyta</taxon>
        <taxon>Magnoliopsida</taxon>
        <taxon>eudicotyledons</taxon>
        <taxon>Gunneridae</taxon>
        <taxon>Pentapetalae</taxon>
        <taxon>rosids</taxon>
        <taxon>fabids</taxon>
        <taxon>Fabales</taxon>
        <taxon>Fabaceae</taxon>
        <taxon>Papilionoideae</taxon>
        <taxon>50 kb inversion clade</taxon>
        <taxon>NPAAA clade</taxon>
        <taxon>Hologalegina</taxon>
        <taxon>IRL clade</taxon>
        <taxon>Fabeae</taxon>
        <taxon>Vicia</taxon>
    </lineage>
</organism>
<evidence type="ECO:0000256" key="1">
    <source>
        <dbReference type="SAM" id="MobiDB-lite"/>
    </source>
</evidence>
<dbReference type="EMBL" id="OX451740">
    <property type="protein sequence ID" value="CAI8614440.1"/>
    <property type="molecule type" value="Genomic_DNA"/>
</dbReference>
<reference evidence="2 3" key="1">
    <citation type="submission" date="2023-01" db="EMBL/GenBank/DDBJ databases">
        <authorList>
            <person name="Kreplak J."/>
        </authorList>
    </citation>
    <scope>NUCLEOTIDE SEQUENCE [LARGE SCALE GENOMIC DNA]</scope>
</reference>
<gene>
    <name evidence="2" type="ORF">VFH_V129640</name>
</gene>
<evidence type="ECO:0000313" key="2">
    <source>
        <dbReference type="EMBL" id="CAI8614440.1"/>
    </source>
</evidence>
<proteinExistence type="predicted"/>
<evidence type="ECO:0000313" key="3">
    <source>
        <dbReference type="Proteomes" id="UP001157006"/>
    </source>
</evidence>
<feature type="compositionally biased region" description="Basic and acidic residues" evidence="1">
    <location>
        <begin position="138"/>
        <end position="148"/>
    </location>
</feature>
<dbReference type="Proteomes" id="UP001157006">
    <property type="component" value="Chromosome 5"/>
</dbReference>
<keyword evidence="3" id="KW-1185">Reference proteome</keyword>
<feature type="region of interest" description="Disordered" evidence="1">
    <location>
        <begin position="129"/>
        <end position="148"/>
    </location>
</feature>
<name>A0AAV1AVK1_VICFA</name>
<sequence>MWHYDLKFSFEHGLGPHNKDTYVLKFGEDMNGYEVANIYVEHIVDELIFIIEDGVRKEGELHVKKRKEVHVEESEEIYNGESINLPVMRRALDRLKKKINKANDEPSSSNILPRSLTTVKCKSCRTFGHNSRTCKGKTSADRQLLKGS</sequence>